<dbReference type="AlphaFoldDB" id="A0A941CSL3"/>
<keyword evidence="2" id="KW-1185">Reference proteome</keyword>
<name>A0A941CSL3_9CLOT</name>
<dbReference type="Proteomes" id="UP000675379">
    <property type="component" value="Unassembled WGS sequence"/>
</dbReference>
<gene>
    <name evidence="1" type="ORF">KCG48_11715</name>
</gene>
<proteinExistence type="predicted"/>
<dbReference type="EMBL" id="JAGSCS010000018">
    <property type="protein sequence ID" value="MBR0576983.1"/>
    <property type="molecule type" value="Genomic_DNA"/>
</dbReference>
<sequence length="130" mass="15441">MRIQNIGSGHALNVKLWWKIQDFGGTFKENAIVQDKINFGIIGKDEIRQLRVFENKRMFQSIDEYCRFQTDKIYQLAYLISYEDIFDNSYIYLAYYKIHDGKIEEIKSFPISRKASEAEINVYGLNKLEH</sequence>
<comment type="caution">
    <text evidence="1">The sequence shown here is derived from an EMBL/GenBank/DDBJ whole genome shotgun (WGS) entry which is preliminary data.</text>
</comment>
<dbReference type="RefSeq" id="WP_211802401.1">
    <property type="nucleotide sequence ID" value="NZ_JAGSCS010000018.1"/>
</dbReference>
<organism evidence="1 2">
    <name type="scientific">Proteiniclasticum sediminis</name>
    <dbReference type="NCBI Taxonomy" id="2804028"/>
    <lineage>
        <taxon>Bacteria</taxon>
        <taxon>Bacillati</taxon>
        <taxon>Bacillota</taxon>
        <taxon>Clostridia</taxon>
        <taxon>Eubacteriales</taxon>
        <taxon>Clostridiaceae</taxon>
        <taxon>Proteiniclasticum</taxon>
    </lineage>
</organism>
<evidence type="ECO:0000313" key="2">
    <source>
        <dbReference type="Proteomes" id="UP000675379"/>
    </source>
</evidence>
<accession>A0A941CSL3</accession>
<reference evidence="1" key="1">
    <citation type="submission" date="2021-04" db="EMBL/GenBank/DDBJ databases">
        <title>Proteiniclasticum sedimins sp. nov., an obligate anaerobic bacterium isolated from anaerobic sludge.</title>
        <authorList>
            <person name="Liu J."/>
        </authorList>
    </citation>
    <scope>NUCLEOTIDE SEQUENCE</scope>
    <source>
        <strain evidence="1">BAD-10</strain>
    </source>
</reference>
<evidence type="ECO:0000313" key="1">
    <source>
        <dbReference type="EMBL" id="MBR0576983.1"/>
    </source>
</evidence>
<protein>
    <submittedName>
        <fullName evidence="1">Uncharacterized protein</fullName>
    </submittedName>
</protein>